<evidence type="ECO:0000313" key="1">
    <source>
        <dbReference type="EMBL" id="KAH3706517.1"/>
    </source>
</evidence>
<keyword evidence="2" id="KW-1185">Reference proteome</keyword>
<comment type="caution">
    <text evidence="1">The sequence shown here is derived from an EMBL/GenBank/DDBJ whole genome shotgun (WGS) entry which is preliminary data.</text>
</comment>
<dbReference type="AlphaFoldDB" id="A0A9D4BSI8"/>
<evidence type="ECO:0000313" key="2">
    <source>
        <dbReference type="Proteomes" id="UP000828390"/>
    </source>
</evidence>
<organism evidence="1 2">
    <name type="scientific">Dreissena polymorpha</name>
    <name type="common">Zebra mussel</name>
    <name type="synonym">Mytilus polymorpha</name>
    <dbReference type="NCBI Taxonomy" id="45954"/>
    <lineage>
        <taxon>Eukaryota</taxon>
        <taxon>Metazoa</taxon>
        <taxon>Spiralia</taxon>
        <taxon>Lophotrochozoa</taxon>
        <taxon>Mollusca</taxon>
        <taxon>Bivalvia</taxon>
        <taxon>Autobranchia</taxon>
        <taxon>Heteroconchia</taxon>
        <taxon>Euheterodonta</taxon>
        <taxon>Imparidentia</taxon>
        <taxon>Neoheterodontei</taxon>
        <taxon>Myida</taxon>
        <taxon>Dreissenoidea</taxon>
        <taxon>Dreissenidae</taxon>
        <taxon>Dreissena</taxon>
    </lineage>
</organism>
<accession>A0A9D4BSI8</accession>
<gene>
    <name evidence="1" type="ORF">DPMN_065904</name>
</gene>
<reference evidence="1" key="2">
    <citation type="submission" date="2020-11" db="EMBL/GenBank/DDBJ databases">
        <authorList>
            <person name="McCartney M.A."/>
            <person name="Auch B."/>
            <person name="Kono T."/>
            <person name="Mallez S."/>
            <person name="Becker A."/>
            <person name="Gohl D.M."/>
            <person name="Silverstein K.A.T."/>
            <person name="Koren S."/>
            <person name="Bechman K.B."/>
            <person name="Herman A."/>
            <person name="Abrahante J.E."/>
            <person name="Garbe J."/>
        </authorList>
    </citation>
    <scope>NUCLEOTIDE SEQUENCE</scope>
    <source>
        <strain evidence="1">Duluth1</strain>
        <tissue evidence="1">Whole animal</tissue>
    </source>
</reference>
<reference evidence="1" key="1">
    <citation type="journal article" date="2019" name="bioRxiv">
        <title>The Genome of the Zebra Mussel, Dreissena polymorpha: A Resource for Invasive Species Research.</title>
        <authorList>
            <person name="McCartney M.A."/>
            <person name="Auch B."/>
            <person name="Kono T."/>
            <person name="Mallez S."/>
            <person name="Zhang Y."/>
            <person name="Obille A."/>
            <person name="Becker A."/>
            <person name="Abrahante J.E."/>
            <person name="Garbe J."/>
            <person name="Badalamenti J.P."/>
            <person name="Herman A."/>
            <person name="Mangelson H."/>
            <person name="Liachko I."/>
            <person name="Sullivan S."/>
            <person name="Sone E.D."/>
            <person name="Koren S."/>
            <person name="Silverstein K.A.T."/>
            <person name="Beckman K.B."/>
            <person name="Gohl D.M."/>
        </authorList>
    </citation>
    <scope>NUCLEOTIDE SEQUENCE</scope>
    <source>
        <strain evidence="1">Duluth1</strain>
        <tissue evidence="1">Whole animal</tissue>
    </source>
</reference>
<dbReference type="Proteomes" id="UP000828390">
    <property type="component" value="Unassembled WGS sequence"/>
</dbReference>
<name>A0A9D4BSI8_DREPO</name>
<sequence length="79" mass="8883">MYRVRPGAVIMAGGYGSVITTHCDDNSSNTTIGDRTYANFNPSFQHLSSKGLLAQRNNDYMKFSWDPMQATACRYHICK</sequence>
<protein>
    <submittedName>
        <fullName evidence="1">Uncharacterized protein</fullName>
    </submittedName>
</protein>
<proteinExistence type="predicted"/>
<dbReference type="EMBL" id="JAIWYP010000014">
    <property type="protein sequence ID" value="KAH3706517.1"/>
    <property type="molecule type" value="Genomic_DNA"/>
</dbReference>